<accession>A0AA48HKB4</accession>
<name>A0AA48HKB4_9ALTE</name>
<dbReference type="EMBL" id="AP027272">
    <property type="protein sequence ID" value="BDX05137.1"/>
    <property type="molecule type" value="Genomic_DNA"/>
</dbReference>
<dbReference type="KEGG" id="pmaw:MACH26_06580"/>
<sequence>MAQNCQRLVALQNSAVEQANNMFNGPDNRFAIVVCNDATEVVYGQFYAQMQFQRTRSFSVPTAGLSPVNAAIQPDNRARTTGMIAAEDENNDIFSIKLRTRFTSGEAVDYSSEQKLPPGKSAVFQDQGFTVGIVRLGKGTRR</sequence>
<dbReference type="Proteomes" id="UP001333710">
    <property type="component" value="Chromosome"/>
</dbReference>
<keyword evidence="2" id="KW-1185">Reference proteome</keyword>
<proteinExistence type="predicted"/>
<reference evidence="1" key="1">
    <citation type="submission" date="2023-01" db="EMBL/GenBank/DDBJ databases">
        <title>Complete genome sequence of Planctobacterium marinum strain Dej080120_11.</title>
        <authorList>
            <person name="Ueki S."/>
            <person name="Maruyama F."/>
        </authorList>
    </citation>
    <scope>NUCLEOTIDE SEQUENCE</scope>
    <source>
        <strain evidence="1">Dej080120_11</strain>
    </source>
</reference>
<protein>
    <submittedName>
        <fullName evidence="1">Uncharacterized protein</fullName>
    </submittedName>
</protein>
<evidence type="ECO:0000313" key="1">
    <source>
        <dbReference type="EMBL" id="BDX05137.1"/>
    </source>
</evidence>
<gene>
    <name evidence="1" type="ORF">MACH26_06580</name>
</gene>
<evidence type="ECO:0000313" key="2">
    <source>
        <dbReference type="Proteomes" id="UP001333710"/>
    </source>
</evidence>
<organism evidence="1 2">
    <name type="scientific">Planctobacterium marinum</name>
    <dbReference type="NCBI Taxonomy" id="1631968"/>
    <lineage>
        <taxon>Bacteria</taxon>
        <taxon>Pseudomonadati</taxon>
        <taxon>Pseudomonadota</taxon>
        <taxon>Gammaproteobacteria</taxon>
        <taxon>Alteromonadales</taxon>
        <taxon>Alteromonadaceae</taxon>
        <taxon>Planctobacterium</taxon>
    </lineage>
</organism>
<dbReference type="AlphaFoldDB" id="A0AA48HKB4"/>